<dbReference type="AlphaFoldDB" id="A0A1Y5F4K0"/>
<dbReference type="SMART" id="SM00062">
    <property type="entry name" value="PBPb"/>
    <property type="match status" value="1"/>
</dbReference>
<name>A0A1Y5F4K0_9BACT</name>
<evidence type="ECO:0000259" key="3">
    <source>
        <dbReference type="SMART" id="SM00062"/>
    </source>
</evidence>
<accession>A0A1Y5F4K0</accession>
<evidence type="ECO:0000256" key="2">
    <source>
        <dbReference type="SAM" id="SignalP"/>
    </source>
</evidence>
<dbReference type="Proteomes" id="UP000196531">
    <property type="component" value="Unassembled WGS sequence"/>
</dbReference>
<evidence type="ECO:0000256" key="1">
    <source>
        <dbReference type="ARBA" id="ARBA00022729"/>
    </source>
</evidence>
<sequence length="249" mass="28896">MFIKLITILAIAMTFPSRADQTLYAGVFNIVPYGYIENERIVGITPDIIREIERRSKIKIKLNIQPYKRMLNSLNDGIIDFSIFFLSEASAKASDKLIDLYDLDTIAIARKGITIIKNEDLLKYNIVTPRGVKYNTKILNDPKMNIHYVLDYNVAIRMLLNNRTDVIIGPQKILDYQIDTLGLNRKIFQNRHLITRNTAWLQFSKVSKKKKFKKSLVKAVLDMKEENQIDKIVNQHYQSKFNSINNKTP</sequence>
<dbReference type="Pfam" id="PF00497">
    <property type="entry name" value="SBP_bac_3"/>
    <property type="match status" value="1"/>
</dbReference>
<evidence type="ECO:0000313" key="4">
    <source>
        <dbReference type="EMBL" id="OUR95506.1"/>
    </source>
</evidence>
<feature type="chain" id="PRO_5012983518" description="Solute-binding protein family 3/N-terminal domain-containing protein" evidence="2">
    <location>
        <begin position="20"/>
        <end position="249"/>
    </location>
</feature>
<comment type="caution">
    <text evidence="4">The sequence shown here is derived from an EMBL/GenBank/DDBJ whole genome shotgun (WGS) entry which is preliminary data.</text>
</comment>
<proteinExistence type="predicted"/>
<gene>
    <name evidence="4" type="ORF">A9Q84_16875</name>
</gene>
<evidence type="ECO:0000313" key="5">
    <source>
        <dbReference type="Proteomes" id="UP000196531"/>
    </source>
</evidence>
<reference evidence="5" key="1">
    <citation type="journal article" date="2017" name="Proc. Natl. Acad. Sci. U.S.A.">
        <title>Simulation of Deepwater Horizon oil plume reveals substrate specialization within a complex community of hydrocarbon-degraders.</title>
        <authorList>
            <person name="Hu P."/>
            <person name="Dubinsky E.A."/>
            <person name="Probst A.J."/>
            <person name="Wang J."/>
            <person name="Sieber C.M.K."/>
            <person name="Tom L.M."/>
            <person name="Gardinali P."/>
            <person name="Banfield J.F."/>
            <person name="Atlas R.M."/>
            <person name="Andersen G.L."/>
        </authorList>
    </citation>
    <scope>NUCLEOTIDE SEQUENCE [LARGE SCALE GENOMIC DNA]</scope>
</reference>
<dbReference type="PANTHER" id="PTHR35936:SF19">
    <property type="entry name" value="AMINO-ACID-BINDING PROTEIN YXEM-RELATED"/>
    <property type="match status" value="1"/>
</dbReference>
<keyword evidence="1 2" id="KW-0732">Signal</keyword>
<dbReference type="EMBL" id="MAAO01000008">
    <property type="protein sequence ID" value="OUR95506.1"/>
    <property type="molecule type" value="Genomic_DNA"/>
</dbReference>
<dbReference type="PANTHER" id="PTHR35936">
    <property type="entry name" value="MEMBRANE-BOUND LYTIC MUREIN TRANSGLYCOSYLASE F"/>
    <property type="match status" value="1"/>
</dbReference>
<dbReference type="Gene3D" id="3.40.190.10">
    <property type="entry name" value="Periplasmic binding protein-like II"/>
    <property type="match status" value="2"/>
</dbReference>
<protein>
    <recommendedName>
        <fullName evidence="3">Solute-binding protein family 3/N-terminal domain-containing protein</fullName>
    </recommendedName>
</protein>
<feature type="signal peptide" evidence="2">
    <location>
        <begin position="1"/>
        <end position="19"/>
    </location>
</feature>
<dbReference type="SUPFAM" id="SSF53850">
    <property type="entry name" value="Periplasmic binding protein-like II"/>
    <property type="match status" value="1"/>
</dbReference>
<organism evidence="4 5">
    <name type="scientific">Halobacteriovorax marinus</name>
    <dbReference type="NCBI Taxonomy" id="97084"/>
    <lineage>
        <taxon>Bacteria</taxon>
        <taxon>Pseudomonadati</taxon>
        <taxon>Bdellovibrionota</taxon>
        <taxon>Bacteriovoracia</taxon>
        <taxon>Bacteriovoracales</taxon>
        <taxon>Halobacteriovoraceae</taxon>
        <taxon>Halobacteriovorax</taxon>
    </lineage>
</organism>
<feature type="domain" description="Solute-binding protein family 3/N-terminal" evidence="3">
    <location>
        <begin position="22"/>
        <end position="240"/>
    </location>
</feature>
<dbReference type="InterPro" id="IPR001638">
    <property type="entry name" value="Solute-binding_3/MltF_N"/>
</dbReference>